<protein>
    <recommendedName>
        <fullName evidence="12">Magnesium transport protein CorA</fullName>
    </recommendedName>
</protein>
<evidence type="ECO:0000256" key="7">
    <source>
        <dbReference type="ARBA" id="ARBA00023136"/>
    </source>
</evidence>
<dbReference type="Gene3D" id="1.20.58.340">
    <property type="entry name" value="Magnesium transport protein CorA, transmembrane region"/>
    <property type="match status" value="2"/>
</dbReference>
<evidence type="ECO:0000256" key="5">
    <source>
        <dbReference type="ARBA" id="ARBA00022692"/>
    </source>
</evidence>
<keyword evidence="6 9" id="KW-1133">Transmembrane helix</keyword>
<evidence type="ECO:0008006" key="12">
    <source>
        <dbReference type="Google" id="ProtNLM"/>
    </source>
</evidence>
<evidence type="ECO:0000313" key="10">
    <source>
        <dbReference type="EMBL" id="MCV2232618.1"/>
    </source>
</evidence>
<dbReference type="PANTHER" id="PTHR46494:SF1">
    <property type="entry name" value="CORA FAMILY METAL ION TRANSPORTER (EUROFUNG)"/>
    <property type="match status" value="1"/>
</dbReference>
<keyword evidence="8" id="KW-0175">Coiled coil</keyword>
<dbReference type="InterPro" id="IPR045861">
    <property type="entry name" value="CorA_cytoplasmic_dom"/>
</dbReference>
<dbReference type="SUPFAM" id="SSF143865">
    <property type="entry name" value="CorA soluble domain-like"/>
    <property type="match status" value="1"/>
</dbReference>
<accession>A0ABT2Y802</accession>
<evidence type="ECO:0000256" key="2">
    <source>
        <dbReference type="ARBA" id="ARBA00009765"/>
    </source>
</evidence>
<keyword evidence="4" id="KW-1003">Cell membrane</keyword>
<keyword evidence="5 9" id="KW-0812">Transmembrane</keyword>
<proteinExistence type="inferred from homology"/>
<feature type="coiled-coil region" evidence="8">
    <location>
        <begin position="235"/>
        <end position="262"/>
    </location>
</feature>
<keyword evidence="7 9" id="KW-0472">Membrane</keyword>
<dbReference type="Gene3D" id="3.30.460.20">
    <property type="entry name" value="CorA soluble domain-like"/>
    <property type="match status" value="1"/>
</dbReference>
<evidence type="ECO:0000256" key="6">
    <source>
        <dbReference type="ARBA" id="ARBA00022989"/>
    </source>
</evidence>
<comment type="similarity">
    <text evidence="2">Belongs to the CorA metal ion transporter (MIT) (TC 1.A.35) family.</text>
</comment>
<name>A0ABT2Y802_9MOLU</name>
<evidence type="ECO:0000256" key="8">
    <source>
        <dbReference type="SAM" id="Coils"/>
    </source>
</evidence>
<evidence type="ECO:0000313" key="11">
    <source>
        <dbReference type="Proteomes" id="UP001177160"/>
    </source>
</evidence>
<comment type="caution">
    <text evidence="10">The sequence shown here is derived from an EMBL/GenBank/DDBJ whole genome shotgun (WGS) entry which is preliminary data.</text>
</comment>
<feature type="transmembrane region" description="Helical" evidence="9">
    <location>
        <begin position="278"/>
        <end position="297"/>
    </location>
</feature>
<dbReference type="RefSeq" id="WP_263608807.1">
    <property type="nucleotide sequence ID" value="NZ_JAOVQM010000007.1"/>
</dbReference>
<evidence type="ECO:0000256" key="1">
    <source>
        <dbReference type="ARBA" id="ARBA00004651"/>
    </source>
</evidence>
<sequence length="336" mass="40291">MKFKDYFTPKSMIYTGEHTNIQTTIKHYQYNSKELIITNDFTKLDGFKHYIQVIGLTEVDRIMALKELFPIEPLILEDVFNVTQRIKIDDRKEYIFAVFHVNYYKETIKEEYMSLLFFKDTIITFHEREPECLEALYPLFESYSELRERGTDFLFYQILDIITDRHIDLMEYNQLLTEQIEEEILEYKSVDQEEFYQMRKSLLKLKSNVTPILNQIDKILSSQKGYISAEQLPYFDDLKDHLSRLDERLNEARELMRHLLDLHINNQSNKMNEIMKTLTLFSAIFIPLSFLTGFFGMNFVHFDVLSYEHAVLIFVLACFLLAAGMIYLFKRMNWFK</sequence>
<dbReference type="InterPro" id="IPR002523">
    <property type="entry name" value="MgTranspt_CorA/ZnTranspt_ZntB"/>
</dbReference>
<reference evidence="10" key="1">
    <citation type="submission" date="2022-09" db="EMBL/GenBank/DDBJ databases">
        <title>Novel Mycoplasma species identified in domestic and wild animals.</title>
        <authorList>
            <person name="Volokhov D.V."/>
            <person name="Furtak V.A."/>
            <person name="Zagorodnyaya T.A."/>
        </authorList>
    </citation>
    <scope>NUCLEOTIDE SEQUENCE</scope>
    <source>
        <strain evidence="10">Oakley</strain>
    </source>
</reference>
<dbReference type="Pfam" id="PF01544">
    <property type="entry name" value="CorA"/>
    <property type="match status" value="1"/>
</dbReference>
<evidence type="ECO:0000256" key="9">
    <source>
        <dbReference type="SAM" id="Phobius"/>
    </source>
</evidence>
<evidence type="ECO:0000256" key="4">
    <source>
        <dbReference type="ARBA" id="ARBA00022475"/>
    </source>
</evidence>
<evidence type="ECO:0000256" key="3">
    <source>
        <dbReference type="ARBA" id="ARBA00022448"/>
    </source>
</evidence>
<gene>
    <name evidence="10" type="ORF">N7548_07280</name>
</gene>
<organism evidence="10 11">
    <name type="scientific">Paracholeplasma manati</name>
    <dbReference type="NCBI Taxonomy" id="591373"/>
    <lineage>
        <taxon>Bacteria</taxon>
        <taxon>Bacillati</taxon>
        <taxon>Mycoplasmatota</taxon>
        <taxon>Mollicutes</taxon>
        <taxon>Acholeplasmatales</taxon>
        <taxon>Acholeplasmataceae</taxon>
        <taxon>Paracholeplasma</taxon>
    </lineage>
</organism>
<keyword evidence="3" id="KW-0813">Transport</keyword>
<dbReference type="Proteomes" id="UP001177160">
    <property type="component" value="Unassembled WGS sequence"/>
</dbReference>
<dbReference type="PANTHER" id="PTHR46494">
    <property type="entry name" value="CORA FAMILY METAL ION TRANSPORTER (EUROFUNG)"/>
    <property type="match status" value="1"/>
</dbReference>
<keyword evidence="11" id="KW-1185">Reference proteome</keyword>
<comment type="subcellular location">
    <subcellularLocation>
        <location evidence="1">Cell membrane</location>
        <topology evidence="1">Multi-pass membrane protein</topology>
    </subcellularLocation>
</comment>
<feature type="transmembrane region" description="Helical" evidence="9">
    <location>
        <begin position="309"/>
        <end position="329"/>
    </location>
</feature>
<dbReference type="InterPro" id="IPR045863">
    <property type="entry name" value="CorA_TM1_TM2"/>
</dbReference>
<dbReference type="SUPFAM" id="SSF144083">
    <property type="entry name" value="Magnesium transport protein CorA, transmembrane region"/>
    <property type="match status" value="1"/>
</dbReference>
<dbReference type="EMBL" id="JAOVQM010000007">
    <property type="protein sequence ID" value="MCV2232618.1"/>
    <property type="molecule type" value="Genomic_DNA"/>
</dbReference>